<proteinExistence type="inferred from homology"/>
<dbReference type="AlphaFoldDB" id="A0A0E2E1S4"/>
<dbReference type="InterPro" id="IPR020579">
    <property type="entry name" value="Exonuc_VII_lsu_C"/>
</dbReference>
<dbReference type="HOGENOM" id="CLU_023625_3_1_12"/>
<name>A0A0E2E1S4_TREDN</name>
<keyword evidence="2 5" id="KW-0540">Nuclease</keyword>
<accession>A0A0E2E1S4</accession>
<dbReference type="CDD" id="cd04489">
    <property type="entry name" value="ExoVII_LU_OBF"/>
    <property type="match status" value="1"/>
</dbReference>
<reference evidence="9" key="1">
    <citation type="submission" date="2012-01" db="EMBL/GenBank/DDBJ databases">
        <title>The Genome Sequence of Treponema denticola H-22.</title>
        <authorList>
            <consortium name="The Broad Institute Genome Sequencing Platform"/>
            <person name="Earl A."/>
            <person name="Ward D."/>
            <person name="Feldgarden M."/>
            <person name="Gevers D."/>
            <person name="Blanton J.M."/>
            <person name="Fenno C.J."/>
            <person name="Baranova O.V."/>
            <person name="Mathney J."/>
            <person name="Dewhirst F.E."/>
            <person name="Izard J."/>
            <person name="Young S.K."/>
            <person name="Zeng Q."/>
            <person name="Gargeya S."/>
            <person name="Fitzgerald M."/>
            <person name="Haas B."/>
            <person name="Abouelleil A."/>
            <person name="Alvarado L."/>
            <person name="Arachchi H.M."/>
            <person name="Berlin A."/>
            <person name="Chapman S.B."/>
            <person name="Gearin G."/>
            <person name="Goldberg J."/>
            <person name="Griggs A."/>
            <person name="Gujja S."/>
            <person name="Hansen M."/>
            <person name="Heiman D."/>
            <person name="Howarth C."/>
            <person name="Larimer J."/>
            <person name="Lui A."/>
            <person name="MacDonald P.J.P."/>
            <person name="McCowen C."/>
            <person name="Montmayeur A."/>
            <person name="Murphy C."/>
            <person name="Neiman D."/>
            <person name="Pearson M."/>
            <person name="Priest M."/>
            <person name="Roberts A."/>
            <person name="Saif S."/>
            <person name="Shea T."/>
            <person name="Sisk P."/>
            <person name="Stolte C."/>
            <person name="Sykes S."/>
            <person name="Wortman J."/>
            <person name="Nusbaum C."/>
            <person name="Birren B."/>
        </authorList>
    </citation>
    <scope>NUCLEOTIDE SEQUENCE [LARGE SCALE GENOMIC DNA]</scope>
    <source>
        <strain evidence="9">H-22</strain>
    </source>
</reference>
<dbReference type="HAMAP" id="MF_00378">
    <property type="entry name" value="Exonuc_7_L"/>
    <property type="match status" value="1"/>
</dbReference>
<evidence type="ECO:0000256" key="3">
    <source>
        <dbReference type="ARBA" id="ARBA00022801"/>
    </source>
</evidence>
<dbReference type="PATRIC" id="fig|999432.5.peg.2480"/>
<dbReference type="RefSeq" id="WP_002685898.1">
    <property type="nucleotide sequence ID" value="NZ_CM001795.1"/>
</dbReference>
<dbReference type="PANTHER" id="PTHR30008:SF0">
    <property type="entry name" value="EXODEOXYRIBONUCLEASE 7 LARGE SUBUNIT"/>
    <property type="match status" value="1"/>
</dbReference>
<dbReference type="GO" id="GO:0003676">
    <property type="term" value="F:nucleic acid binding"/>
    <property type="evidence" value="ECO:0007669"/>
    <property type="project" value="InterPro"/>
</dbReference>
<gene>
    <name evidence="5" type="primary">xseA</name>
    <name evidence="9" type="ORF">HMPREF9726_02385</name>
</gene>
<evidence type="ECO:0000259" key="7">
    <source>
        <dbReference type="Pfam" id="PF02601"/>
    </source>
</evidence>
<evidence type="ECO:0000256" key="4">
    <source>
        <dbReference type="ARBA" id="ARBA00022839"/>
    </source>
</evidence>
<dbReference type="Proteomes" id="UP000011705">
    <property type="component" value="Chromosome"/>
</dbReference>
<comment type="function">
    <text evidence="5">Bidirectionally degrades single-stranded DNA into large acid-insoluble oligonucleotides, which are then degraded further into small acid-soluble oligonucleotides.</text>
</comment>
<evidence type="ECO:0000259" key="8">
    <source>
        <dbReference type="Pfam" id="PF13742"/>
    </source>
</evidence>
<dbReference type="GO" id="GO:0005737">
    <property type="term" value="C:cytoplasm"/>
    <property type="evidence" value="ECO:0007669"/>
    <property type="project" value="UniProtKB-SubCell"/>
</dbReference>
<feature type="domain" description="Exonuclease VII large subunit C-terminal" evidence="7">
    <location>
        <begin position="121"/>
        <end position="336"/>
    </location>
</feature>
<comment type="subunit">
    <text evidence="5">Heterooligomer composed of large and small subunits.</text>
</comment>
<keyword evidence="4 5" id="KW-0269">Exonuclease</keyword>
<keyword evidence="3 5" id="KW-0378">Hydrolase</keyword>
<sequence length="398" mass="44084">MAQTYSVYEITLQIKELLESGFGYVSIEGEISNFRPSAAGHLYFTLKDEKASIQAVMFKGKTRSLSFVPKDGMTVKAEGAISVYEQRGSYQIIIEEMSLAGEGNILKMLEERKKKLAAEGIFDSERKKPLPYFPKRIAVITSPTGAAVRDIINVVKRRNEKIGIVVLPAIVQGEEAAPVLIRQLKIADEKNLGDLIIIGRGGGSLEDLLPFSDEELVRAIAACKTPVISAVGHEIDWALSDFAADMRAPTPSAAAELAAPILNDIMYSIAVNREDLTQNIENRIEKIRLMLNNFKPDSLELRFRNIQQPLLARFDNAKEEILSGMQERCKDLRQRLLVLNKILEGANPQGILDRGYSIVRNAQTGKTIRSFSQVKEGEALLIQPSKGTIEAEVKRVSS</sequence>
<comment type="catalytic activity">
    <reaction evidence="5 6">
        <text>Exonucleolytic cleavage in either 5'- to 3'- or 3'- to 5'-direction to yield nucleoside 5'-phosphates.</text>
        <dbReference type="EC" id="3.1.11.6"/>
    </reaction>
</comment>
<dbReference type="PANTHER" id="PTHR30008">
    <property type="entry name" value="EXODEOXYRIBONUCLEASE 7 LARGE SUBUNIT"/>
    <property type="match status" value="1"/>
</dbReference>
<evidence type="ECO:0000256" key="1">
    <source>
        <dbReference type="ARBA" id="ARBA00022490"/>
    </source>
</evidence>
<comment type="similarity">
    <text evidence="5 6">Belongs to the XseA family.</text>
</comment>
<protein>
    <recommendedName>
        <fullName evidence="5">Exodeoxyribonuclease 7 large subunit</fullName>
        <ecNumber evidence="5">3.1.11.6</ecNumber>
    </recommendedName>
    <alternativeName>
        <fullName evidence="5">Exodeoxyribonuclease VII large subunit</fullName>
        <shortName evidence="5">Exonuclease VII large subunit</shortName>
    </alternativeName>
</protein>
<comment type="caution">
    <text evidence="9">The sequence shown here is derived from an EMBL/GenBank/DDBJ whole genome shotgun (WGS) entry which is preliminary data.</text>
</comment>
<comment type="subcellular location">
    <subcellularLocation>
        <location evidence="5 6">Cytoplasm</location>
    </subcellularLocation>
</comment>
<dbReference type="GO" id="GO:0006308">
    <property type="term" value="P:DNA catabolic process"/>
    <property type="evidence" value="ECO:0007669"/>
    <property type="project" value="UniProtKB-UniRule"/>
</dbReference>
<keyword evidence="1 5" id="KW-0963">Cytoplasm</keyword>
<dbReference type="EMBL" id="AGDV01000021">
    <property type="protein sequence ID" value="EMB30700.1"/>
    <property type="molecule type" value="Genomic_DNA"/>
</dbReference>
<dbReference type="Pfam" id="PF13742">
    <property type="entry name" value="tRNA_anti_2"/>
    <property type="match status" value="1"/>
</dbReference>
<dbReference type="GO" id="GO:0009318">
    <property type="term" value="C:exodeoxyribonuclease VII complex"/>
    <property type="evidence" value="ECO:0007669"/>
    <property type="project" value="UniProtKB-UniRule"/>
</dbReference>
<dbReference type="GO" id="GO:0008855">
    <property type="term" value="F:exodeoxyribonuclease VII activity"/>
    <property type="evidence" value="ECO:0007669"/>
    <property type="project" value="UniProtKB-UniRule"/>
</dbReference>
<evidence type="ECO:0000256" key="2">
    <source>
        <dbReference type="ARBA" id="ARBA00022722"/>
    </source>
</evidence>
<dbReference type="Pfam" id="PF02601">
    <property type="entry name" value="Exonuc_VII_L"/>
    <property type="match status" value="1"/>
</dbReference>
<feature type="domain" description="OB-fold nucleic acid binding" evidence="8">
    <location>
        <begin position="5"/>
        <end position="97"/>
    </location>
</feature>
<evidence type="ECO:0000256" key="6">
    <source>
        <dbReference type="RuleBase" id="RU004355"/>
    </source>
</evidence>
<dbReference type="EC" id="3.1.11.6" evidence="5"/>
<dbReference type="InterPro" id="IPR025824">
    <property type="entry name" value="OB-fold_nuc-bd_dom"/>
</dbReference>
<evidence type="ECO:0000256" key="5">
    <source>
        <dbReference type="HAMAP-Rule" id="MF_00378"/>
    </source>
</evidence>
<dbReference type="NCBIfam" id="TIGR00237">
    <property type="entry name" value="xseA"/>
    <property type="match status" value="1"/>
</dbReference>
<organism evidence="9">
    <name type="scientific">Treponema denticola H-22</name>
    <dbReference type="NCBI Taxonomy" id="999432"/>
    <lineage>
        <taxon>Bacteria</taxon>
        <taxon>Pseudomonadati</taxon>
        <taxon>Spirochaetota</taxon>
        <taxon>Spirochaetia</taxon>
        <taxon>Spirochaetales</taxon>
        <taxon>Treponemataceae</taxon>
        <taxon>Treponema</taxon>
    </lineage>
</organism>
<evidence type="ECO:0000313" key="9">
    <source>
        <dbReference type="EMBL" id="EMB30700.1"/>
    </source>
</evidence>
<dbReference type="InterPro" id="IPR003753">
    <property type="entry name" value="Exonuc_VII_L"/>
</dbReference>